<organism evidence="6 7">
    <name type="scientific">Stackebrandtia endophytica</name>
    <dbReference type="NCBI Taxonomy" id="1496996"/>
    <lineage>
        <taxon>Bacteria</taxon>
        <taxon>Bacillati</taxon>
        <taxon>Actinomycetota</taxon>
        <taxon>Actinomycetes</taxon>
        <taxon>Glycomycetales</taxon>
        <taxon>Glycomycetaceae</taxon>
        <taxon>Stackebrandtia</taxon>
    </lineage>
</organism>
<gene>
    <name evidence="6" type="ORF">FB566_1502</name>
</gene>
<dbReference type="GO" id="GO:0000976">
    <property type="term" value="F:transcription cis-regulatory region binding"/>
    <property type="evidence" value="ECO:0007669"/>
    <property type="project" value="TreeGrafter"/>
</dbReference>
<dbReference type="Pfam" id="PF00440">
    <property type="entry name" value="TetR_N"/>
    <property type="match status" value="1"/>
</dbReference>
<keyword evidence="3" id="KW-0804">Transcription</keyword>
<dbReference type="InterPro" id="IPR050109">
    <property type="entry name" value="HTH-type_TetR-like_transc_reg"/>
</dbReference>
<keyword evidence="1" id="KW-0805">Transcription regulation</keyword>
<accession>A0A543ATS2</accession>
<evidence type="ECO:0000313" key="6">
    <source>
        <dbReference type="EMBL" id="TQL75982.1"/>
    </source>
</evidence>
<reference evidence="6 7" key="1">
    <citation type="submission" date="2019-06" db="EMBL/GenBank/DDBJ databases">
        <title>Sequencing the genomes of 1000 actinobacteria strains.</title>
        <authorList>
            <person name="Klenk H.-P."/>
        </authorList>
    </citation>
    <scope>NUCLEOTIDE SEQUENCE [LARGE SCALE GENOMIC DNA]</scope>
    <source>
        <strain evidence="6 7">DSM 45928</strain>
    </source>
</reference>
<comment type="caution">
    <text evidence="6">The sequence shown here is derived from an EMBL/GenBank/DDBJ whole genome shotgun (WGS) entry which is preliminary data.</text>
</comment>
<dbReference type="Gene3D" id="1.10.357.10">
    <property type="entry name" value="Tetracycline Repressor, domain 2"/>
    <property type="match status" value="1"/>
</dbReference>
<keyword evidence="2 4" id="KW-0238">DNA-binding</keyword>
<dbReference type="PROSITE" id="PS50977">
    <property type="entry name" value="HTH_TETR_2"/>
    <property type="match status" value="1"/>
</dbReference>
<evidence type="ECO:0000259" key="5">
    <source>
        <dbReference type="PROSITE" id="PS50977"/>
    </source>
</evidence>
<dbReference type="InterPro" id="IPR009057">
    <property type="entry name" value="Homeodomain-like_sf"/>
</dbReference>
<evidence type="ECO:0000256" key="2">
    <source>
        <dbReference type="ARBA" id="ARBA00023125"/>
    </source>
</evidence>
<protein>
    <submittedName>
        <fullName evidence="6">TetR family transcriptional regulator</fullName>
    </submittedName>
</protein>
<evidence type="ECO:0000256" key="3">
    <source>
        <dbReference type="ARBA" id="ARBA00023163"/>
    </source>
</evidence>
<feature type="domain" description="HTH tetR-type" evidence="5">
    <location>
        <begin position="11"/>
        <end position="71"/>
    </location>
</feature>
<dbReference type="Proteomes" id="UP000317043">
    <property type="component" value="Unassembled WGS sequence"/>
</dbReference>
<name>A0A543ATS2_9ACTN</name>
<dbReference type="PANTHER" id="PTHR30055:SF234">
    <property type="entry name" value="HTH-TYPE TRANSCRIPTIONAL REGULATOR BETI"/>
    <property type="match status" value="1"/>
</dbReference>
<dbReference type="SUPFAM" id="SSF46689">
    <property type="entry name" value="Homeodomain-like"/>
    <property type="match status" value="1"/>
</dbReference>
<dbReference type="AlphaFoldDB" id="A0A543ATS2"/>
<dbReference type="InParanoid" id="A0A543ATS2"/>
<dbReference type="EMBL" id="VFOW01000001">
    <property type="protein sequence ID" value="TQL75982.1"/>
    <property type="molecule type" value="Genomic_DNA"/>
</dbReference>
<evidence type="ECO:0000313" key="7">
    <source>
        <dbReference type="Proteomes" id="UP000317043"/>
    </source>
</evidence>
<dbReference type="GO" id="GO:0003700">
    <property type="term" value="F:DNA-binding transcription factor activity"/>
    <property type="evidence" value="ECO:0007669"/>
    <property type="project" value="TreeGrafter"/>
</dbReference>
<dbReference type="PRINTS" id="PR00455">
    <property type="entry name" value="HTHTETR"/>
</dbReference>
<evidence type="ECO:0000256" key="4">
    <source>
        <dbReference type="PROSITE-ProRule" id="PRU00335"/>
    </source>
</evidence>
<dbReference type="RefSeq" id="WP_211347581.1">
    <property type="nucleotide sequence ID" value="NZ_JBHTGS010000001.1"/>
</dbReference>
<dbReference type="PANTHER" id="PTHR30055">
    <property type="entry name" value="HTH-TYPE TRANSCRIPTIONAL REGULATOR RUTR"/>
    <property type="match status" value="1"/>
</dbReference>
<dbReference type="InterPro" id="IPR001647">
    <property type="entry name" value="HTH_TetR"/>
</dbReference>
<evidence type="ECO:0000256" key="1">
    <source>
        <dbReference type="ARBA" id="ARBA00023015"/>
    </source>
</evidence>
<keyword evidence="7" id="KW-1185">Reference proteome</keyword>
<feature type="DNA-binding region" description="H-T-H motif" evidence="4">
    <location>
        <begin position="34"/>
        <end position="53"/>
    </location>
</feature>
<proteinExistence type="predicted"/>
<sequence>MNSVTPNARSRRTREALLVAGRQLLEEGGFDALTMAATAERAEVSRRGIYLHFSSRAELVTAIHDHIAEQQGRAESLSRVWKQTDPVAALREWAAHLARYHVQVLAVDRAVRTARFGDPDVAAYRAQVAQNQRGACRRLIQGLADHELLAATWTVDTGTDMLWSLLSTDMIEALVLECDWSRETLSRRLQEVYCSVFVNRDTPNDHPHIE</sequence>